<sequence>KDTNQLNIDCTISCSNINLCWTHQGASVTVTKVSSKFYLNPSLYPWRSITIQAALK</sequence>
<evidence type="ECO:0000313" key="1">
    <source>
        <dbReference type="EMBL" id="CDW43106.1"/>
    </source>
</evidence>
<dbReference type="EMBL" id="HACA01025745">
    <property type="protein sequence ID" value="CDW43106.1"/>
    <property type="molecule type" value="Transcribed_RNA"/>
</dbReference>
<reference evidence="1" key="1">
    <citation type="submission" date="2014-05" db="EMBL/GenBank/DDBJ databases">
        <authorList>
            <person name="Chronopoulou M."/>
        </authorList>
    </citation>
    <scope>NUCLEOTIDE SEQUENCE</scope>
    <source>
        <tissue evidence="1">Whole organism</tissue>
    </source>
</reference>
<proteinExistence type="predicted"/>
<accession>A0A0K2UZF8</accession>
<protein>
    <submittedName>
        <fullName evidence="1">Uncharacterized protein</fullName>
    </submittedName>
</protein>
<feature type="non-terminal residue" evidence="1">
    <location>
        <position position="1"/>
    </location>
</feature>
<organism evidence="1">
    <name type="scientific">Lepeophtheirus salmonis</name>
    <name type="common">Salmon louse</name>
    <name type="synonym">Caligus salmonis</name>
    <dbReference type="NCBI Taxonomy" id="72036"/>
    <lineage>
        <taxon>Eukaryota</taxon>
        <taxon>Metazoa</taxon>
        <taxon>Ecdysozoa</taxon>
        <taxon>Arthropoda</taxon>
        <taxon>Crustacea</taxon>
        <taxon>Multicrustacea</taxon>
        <taxon>Hexanauplia</taxon>
        <taxon>Copepoda</taxon>
        <taxon>Siphonostomatoida</taxon>
        <taxon>Caligidae</taxon>
        <taxon>Lepeophtheirus</taxon>
    </lineage>
</organism>
<name>A0A0K2UZF8_LEPSM</name>
<dbReference type="AlphaFoldDB" id="A0A0K2UZF8"/>